<dbReference type="PANTHER" id="PTHR16138">
    <property type="entry name" value="MYCOPHENOLIC ACID ACYL-GLUCURONIDE ESTERASE, MITOCHONDRIAL"/>
    <property type="match status" value="1"/>
</dbReference>
<dbReference type="InterPro" id="IPR022742">
    <property type="entry name" value="Hydrolase_4"/>
</dbReference>
<dbReference type="InterPro" id="IPR052382">
    <property type="entry name" value="ABHD10_acyl-thioesterase"/>
</dbReference>
<dbReference type="EMBL" id="LR782615">
    <property type="protein sequence ID" value="CAB3219648.1"/>
    <property type="molecule type" value="mRNA"/>
</dbReference>
<dbReference type="InterPro" id="IPR029058">
    <property type="entry name" value="AB_hydrolase_fold"/>
</dbReference>
<dbReference type="GO" id="GO:0004553">
    <property type="term" value="F:hydrolase activity, hydrolyzing O-glycosyl compounds"/>
    <property type="evidence" value="ECO:0007669"/>
    <property type="project" value="TreeGrafter"/>
</dbReference>
<evidence type="ECO:0000256" key="1">
    <source>
        <dbReference type="ARBA" id="ARBA00022801"/>
    </source>
</evidence>
<dbReference type="AlphaFoldDB" id="A0A6F9D625"/>
<proteinExistence type="evidence at transcript level"/>
<keyword evidence="1" id="KW-0378">Hydrolase</keyword>
<dbReference type="GO" id="GO:0008474">
    <property type="term" value="F:palmitoyl-(protein) hydrolase activity"/>
    <property type="evidence" value="ECO:0007669"/>
    <property type="project" value="TreeGrafter"/>
</dbReference>
<protein>
    <submittedName>
        <fullName evidence="3">Mycophenolic acid acyl-glucuronide esterase, mitochondrial-like</fullName>
    </submittedName>
</protein>
<dbReference type="Gene3D" id="3.40.50.1820">
    <property type="entry name" value="alpha/beta hydrolase"/>
    <property type="match status" value="1"/>
</dbReference>
<dbReference type="SUPFAM" id="SSF53474">
    <property type="entry name" value="alpha/beta-Hydrolases"/>
    <property type="match status" value="1"/>
</dbReference>
<evidence type="ECO:0000259" key="2">
    <source>
        <dbReference type="Pfam" id="PF12146"/>
    </source>
</evidence>
<dbReference type="PANTHER" id="PTHR16138:SF7">
    <property type="entry name" value="PALMITOYL-PROTEIN THIOESTERASE ABHD10, MITOCHONDRIAL"/>
    <property type="match status" value="1"/>
</dbReference>
<accession>A0A6F9D625</accession>
<dbReference type="Pfam" id="PF12146">
    <property type="entry name" value="Hydrolase_4"/>
    <property type="match status" value="1"/>
</dbReference>
<name>A0A6F9D625_9ASCI</name>
<evidence type="ECO:0000313" key="3">
    <source>
        <dbReference type="EMBL" id="CAB3219648.1"/>
    </source>
</evidence>
<feature type="domain" description="Serine aminopeptidase S33" evidence="2">
    <location>
        <begin position="29"/>
        <end position="102"/>
    </location>
</feature>
<reference evidence="3" key="1">
    <citation type="submission" date="2020-04" db="EMBL/GenBank/DDBJ databases">
        <authorList>
            <person name="Neveu A P."/>
        </authorList>
    </citation>
    <scope>NUCLEOTIDE SEQUENCE</scope>
    <source>
        <tissue evidence="3">Whole embryo</tissue>
    </source>
</reference>
<organism evidence="3">
    <name type="scientific">Phallusia mammillata</name>
    <dbReference type="NCBI Taxonomy" id="59560"/>
    <lineage>
        <taxon>Eukaryota</taxon>
        <taxon>Metazoa</taxon>
        <taxon>Chordata</taxon>
        <taxon>Tunicata</taxon>
        <taxon>Ascidiacea</taxon>
        <taxon>Phlebobranchia</taxon>
        <taxon>Ascidiidae</taxon>
        <taxon>Phallusia</taxon>
    </lineage>
</organism>
<gene>
    <name evidence="3" type="primary">Abhd10</name>
</gene>
<sequence length="217" mass="24252">MFIPGFMSKMNGKKALALEEWCRSDNRPFVRFDYTGIGASEGKIVRFSDWIEDACDVFAQLTKGPQIVVGSSMGGYMMLQVAKRFPERVAGMIGAAPSFFKTVNQLKMQNGPYALPSHYAQDGAYELPATFNDGISDFDLFPTADAVYTLRCKLYILHGMLDDSVPYTDSLKFVQSCIGKPEHEVNLVLSKLGEHRLSEDADISLLLELLQRMVRQS</sequence>
<dbReference type="GO" id="GO:0005739">
    <property type="term" value="C:mitochondrion"/>
    <property type="evidence" value="ECO:0007669"/>
    <property type="project" value="TreeGrafter"/>
</dbReference>